<dbReference type="EMBL" id="NRJG01000215">
    <property type="protein sequence ID" value="RIY34352.1"/>
    <property type="molecule type" value="Genomic_DNA"/>
</dbReference>
<feature type="transmembrane region" description="Helical" evidence="1">
    <location>
        <begin position="20"/>
        <end position="39"/>
    </location>
</feature>
<accession>A0A3A1Y810</accession>
<keyword evidence="1" id="KW-0472">Membrane</keyword>
<sequence>MVFLLVFYLTYLSSYKEYSLQYAGCLYVMIELASMILKFTKDKDKIIPLQLWKQILVIGTMGLSAYTNDVIYVACCFILFHIVICLFIWFYNRKGKNFVVSHDPLYIASITRLANQSNDAMTDFLSSLFKMFNETYLRLNIILASLYTIILPLTQLQTPAWYIFACFLIIPIIHFRDISVTGLKVVKI</sequence>
<evidence type="ECO:0000313" key="2">
    <source>
        <dbReference type="EMBL" id="RIY34352.1"/>
    </source>
</evidence>
<organism evidence="2 3">
    <name type="scientific">Psittacicella hinzii</name>
    <dbReference type="NCBI Taxonomy" id="2028575"/>
    <lineage>
        <taxon>Bacteria</taxon>
        <taxon>Pseudomonadati</taxon>
        <taxon>Pseudomonadota</taxon>
        <taxon>Gammaproteobacteria</taxon>
        <taxon>Pasteurellales</taxon>
        <taxon>Psittacicellaceae</taxon>
        <taxon>Psittacicella</taxon>
    </lineage>
</organism>
<feature type="transmembrane region" description="Helical" evidence="1">
    <location>
        <begin position="71"/>
        <end position="91"/>
    </location>
</feature>
<evidence type="ECO:0000313" key="3">
    <source>
        <dbReference type="Proteomes" id="UP000265916"/>
    </source>
</evidence>
<reference evidence="2 3" key="1">
    <citation type="submission" date="2017-08" db="EMBL/GenBank/DDBJ databases">
        <title>Reclassification of Bisgaard taxon 37 and 44.</title>
        <authorList>
            <person name="Christensen H."/>
        </authorList>
    </citation>
    <scope>NUCLEOTIDE SEQUENCE [LARGE SCALE GENOMIC DNA]</scope>
    <source>
        <strain evidence="2 3">111</strain>
    </source>
</reference>
<proteinExistence type="predicted"/>
<keyword evidence="1" id="KW-0812">Transmembrane</keyword>
<dbReference type="Proteomes" id="UP000265916">
    <property type="component" value="Unassembled WGS sequence"/>
</dbReference>
<evidence type="ECO:0000256" key="1">
    <source>
        <dbReference type="SAM" id="Phobius"/>
    </source>
</evidence>
<keyword evidence="3" id="KW-1185">Reference proteome</keyword>
<keyword evidence="1" id="KW-1133">Transmembrane helix</keyword>
<comment type="caution">
    <text evidence="2">The sequence shown here is derived from an EMBL/GenBank/DDBJ whole genome shotgun (WGS) entry which is preliminary data.</text>
</comment>
<feature type="transmembrane region" description="Helical" evidence="1">
    <location>
        <begin position="46"/>
        <end position="65"/>
    </location>
</feature>
<feature type="non-terminal residue" evidence="2">
    <location>
        <position position="188"/>
    </location>
</feature>
<dbReference type="RefSeq" id="WP_147397252.1">
    <property type="nucleotide sequence ID" value="NZ_NRJG01000215.1"/>
</dbReference>
<feature type="transmembrane region" description="Helical" evidence="1">
    <location>
        <begin position="136"/>
        <end position="154"/>
    </location>
</feature>
<gene>
    <name evidence="2" type="ORF">CKF58_08255</name>
</gene>
<feature type="transmembrane region" description="Helical" evidence="1">
    <location>
        <begin position="160"/>
        <end position="178"/>
    </location>
</feature>
<dbReference type="OrthoDB" id="5677826at2"/>
<dbReference type="AlphaFoldDB" id="A0A3A1Y810"/>
<protein>
    <submittedName>
        <fullName evidence="2">Uncharacterized protein</fullName>
    </submittedName>
</protein>
<name>A0A3A1Y810_9GAMM</name>